<organism evidence="1 2">
    <name type="scientific">Pistacia integerrima</name>
    <dbReference type="NCBI Taxonomy" id="434235"/>
    <lineage>
        <taxon>Eukaryota</taxon>
        <taxon>Viridiplantae</taxon>
        <taxon>Streptophyta</taxon>
        <taxon>Embryophyta</taxon>
        <taxon>Tracheophyta</taxon>
        <taxon>Spermatophyta</taxon>
        <taxon>Magnoliopsida</taxon>
        <taxon>eudicotyledons</taxon>
        <taxon>Gunneridae</taxon>
        <taxon>Pentapetalae</taxon>
        <taxon>rosids</taxon>
        <taxon>malvids</taxon>
        <taxon>Sapindales</taxon>
        <taxon>Anacardiaceae</taxon>
        <taxon>Pistacia</taxon>
    </lineage>
</organism>
<dbReference type="Proteomes" id="UP001163603">
    <property type="component" value="Chromosome 7"/>
</dbReference>
<evidence type="ECO:0000313" key="2">
    <source>
        <dbReference type="Proteomes" id="UP001163603"/>
    </source>
</evidence>
<protein>
    <submittedName>
        <fullName evidence="1">Uncharacterized protein</fullName>
    </submittedName>
</protein>
<reference evidence="2" key="1">
    <citation type="journal article" date="2023" name="G3 (Bethesda)">
        <title>Genome assembly and association tests identify interacting loci associated with vigor, precocity, and sex in interspecific pistachio rootstocks.</title>
        <authorList>
            <person name="Palmer W."/>
            <person name="Jacygrad E."/>
            <person name="Sagayaradj S."/>
            <person name="Cavanaugh K."/>
            <person name="Han R."/>
            <person name="Bertier L."/>
            <person name="Beede B."/>
            <person name="Kafkas S."/>
            <person name="Golino D."/>
            <person name="Preece J."/>
            <person name="Michelmore R."/>
        </authorList>
    </citation>
    <scope>NUCLEOTIDE SEQUENCE [LARGE SCALE GENOMIC DNA]</scope>
</reference>
<evidence type="ECO:0000313" key="1">
    <source>
        <dbReference type="EMBL" id="KAJ0035808.1"/>
    </source>
</evidence>
<comment type="caution">
    <text evidence="1">The sequence shown here is derived from an EMBL/GenBank/DDBJ whole genome shotgun (WGS) entry which is preliminary data.</text>
</comment>
<sequence>MVVHNFVTFYFLIAVVIVVLFWTFEVYVLVWYAVSRIEARSQNCDMYMLLDVKVGIYPMRVGDKFALALAHTLNLDGTPDTGYYTQGGRKFLADKFEYIMHGKLYKISDKGSGKTLKAEIYVSYGGLLMMLKGDPSYITQFELDQKLFLLMRKL</sequence>
<name>A0ACC0YHC4_9ROSI</name>
<gene>
    <name evidence="1" type="ORF">Pint_26008</name>
</gene>
<dbReference type="EMBL" id="CM047742">
    <property type="protein sequence ID" value="KAJ0035808.1"/>
    <property type="molecule type" value="Genomic_DNA"/>
</dbReference>
<accession>A0ACC0YHC4</accession>
<proteinExistence type="predicted"/>
<keyword evidence="2" id="KW-1185">Reference proteome</keyword>